<comment type="caution">
    <text evidence="4">The sequence shown here is derived from an EMBL/GenBank/DDBJ whole genome shotgun (WGS) entry which is preliminary data.</text>
</comment>
<dbReference type="PANTHER" id="PTHR22691">
    <property type="entry name" value="YEAST SPT2-RELATED"/>
    <property type="match status" value="1"/>
</dbReference>
<evidence type="ECO:0000256" key="3">
    <source>
        <dbReference type="SAM" id="MobiDB-lite"/>
    </source>
</evidence>
<protein>
    <recommendedName>
        <fullName evidence="6">Protein SPT2 homolog</fullName>
    </recommendedName>
</protein>
<dbReference type="GO" id="GO:0003677">
    <property type="term" value="F:DNA binding"/>
    <property type="evidence" value="ECO:0007669"/>
    <property type="project" value="TreeGrafter"/>
</dbReference>
<dbReference type="PANTHER" id="PTHR22691:SF8">
    <property type="entry name" value="PROTEIN SPT2 HOMOLOG"/>
    <property type="match status" value="1"/>
</dbReference>
<keyword evidence="5" id="KW-1185">Reference proteome</keyword>
<accession>A0AAD5L813</accession>
<name>A0AAD5L813_PYTIN</name>
<dbReference type="AlphaFoldDB" id="A0AAD5L813"/>
<gene>
    <name evidence="4" type="ORF">P43SY_010353</name>
</gene>
<dbReference type="GO" id="GO:0042393">
    <property type="term" value="F:histone binding"/>
    <property type="evidence" value="ECO:0007669"/>
    <property type="project" value="TreeGrafter"/>
</dbReference>
<sequence length="96" mass="11526">MPPPLPSRRDSYFDEDSDDSFVVSDGDEYAPGAITQMLMKNRKRRRLSIDSTDSFNMEASFDEIQREEERSKRYGEYEDYREELRNEEMARKKKKK</sequence>
<keyword evidence="2" id="KW-0175">Coiled coil</keyword>
<dbReference type="Pfam" id="PF08243">
    <property type="entry name" value="SPT2"/>
    <property type="match status" value="1"/>
</dbReference>
<dbReference type="InterPro" id="IPR013256">
    <property type="entry name" value="Chromatin_SPT2"/>
</dbReference>
<reference evidence="4" key="1">
    <citation type="submission" date="2021-12" db="EMBL/GenBank/DDBJ databases">
        <title>Prjna785345.</title>
        <authorList>
            <person name="Rujirawat T."/>
            <person name="Krajaejun T."/>
        </authorList>
    </citation>
    <scope>NUCLEOTIDE SEQUENCE</scope>
    <source>
        <strain evidence="4">Pi057C3</strain>
    </source>
</reference>
<feature type="region of interest" description="Disordered" evidence="3">
    <location>
        <begin position="1"/>
        <end position="27"/>
    </location>
</feature>
<dbReference type="GO" id="GO:0006334">
    <property type="term" value="P:nucleosome assembly"/>
    <property type="evidence" value="ECO:0007669"/>
    <property type="project" value="TreeGrafter"/>
</dbReference>
<proteinExistence type="inferred from homology"/>
<dbReference type="GO" id="GO:0005730">
    <property type="term" value="C:nucleolus"/>
    <property type="evidence" value="ECO:0007669"/>
    <property type="project" value="TreeGrafter"/>
</dbReference>
<dbReference type="Proteomes" id="UP001209570">
    <property type="component" value="Unassembled WGS sequence"/>
</dbReference>
<evidence type="ECO:0000313" key="5">
    <source>
        <dbReference type="Proteomes" id="UP001209570"/>
    </source>
</evidence>
<evidence type="ECO:0008006" key="6">
    <source>
        <dbReference type="Google" id="ProtNLM"/>
    </source>
</evidence>
<evidence type="ECO:0000256" key="2">
    <source>
        <dbReference type="ARBA" id="ARBA00023054"/>
    </source>
</evidence>
<dbReference type="EMBL" id="JAKCXM010003093">
    <property type="protein sequence ID" value="KAJ0389799.1"/>
    <property type="molecule type" value="Genomic_DNA"/>
</dbReference>
<evidence type="ECO:0000313" key="4">
    <source>
        <dbReference type="EMBL" id="KAJ0389799.1"/>
    </source>
</evidence>
<comment type="similarity">
    <text evidence="1">Belongs to the SPT2 family.</text>
</comment>
<organism evidence="4 5">
    <name type="scientific">Pythium insidiosum</name>
    <name type="common">Pythiosis disease agent</name>
    <dbReference type="NCBI Taxonomy" id="114742"/>
    <lineage>
        <taxon>Eukaryota</taxon>
        <taxon>Sar</taxon>
        <taxon>Stramenopiles</taxon>
        <taxon>Oomycota</taxon>
        <taxon>Peronosporomycetes</taxon>
        <taxon>Pythiales</taxon>
        <taxon>Pythiaceae</taxon>
        <taxon>Pythium</taxon>
    </lineage>
</organism>
<dbReference type="GO" id="GO:0006360">
    <property type="term" value="P:transcription by RNA polymerase I"/>
    <property type="evidence" value="ECO:0007669"/>
    <property type="project" value="TreeGrafter"/>
</dbReference>
<evidence type="ECO:0000256" key="1">
    <source>
        <dbReference type="ARBA" id="ARBA00006461"/>
    </source>
</evidence>
<dbReference type="SMART" id="SM00784">
    <property type="entry name" value="SPT2"/>
    <property type="match status" value="1"/>
</dbReference>